<name>M3EC06_9ACTN</name>
<sequence length="61" mass="6600">MKLSPVDGLGKTIVVNRPSRSRFALQWVITAVFRAGNRPAPSGAGRWVGRGGRGGRGRRVR</sequence>
<dbReference type="Proteomes" id="UP000030760">
    <property type="component" value="Unassembled WGS sequence"/>
</dbReference>
<protein>
    <submittedName>
        <fullName evidence="2">Uncharacterized protein</fullName>
    </submittedName>
</protein>
<proteinExistence type="predicted"/>
<gene>
    <name evidence="2" type="ORF">SBD_5250</name>
</gene>
<organism evidence="2 3">
    <name type="scientific">Streptomyces bottropensis ATCC 25435</name>
    <dbReference type="NCBI Taxonomy" id="1054862"/>
    <lineage>
        <taxon>Bacteria</taxon>
        <taxon>Bacillati</taxon>
        <taxon>Actinomycetota</taxon>
        <taxon>Actinomycetes</taxon>
        <taxon>Kitasatosporales</taxon>
        <taxon>Streptomycetaceae</taxon>
        <taxon>Streptomyces</taxon>
    </lineage>
</organism>
<accession>M3EC06</accession>
<reference evidence="3" key="1">
    <citation type="journal article" date="2013" name="Genome Announc.">
        <title>Draft Genome Sequence of Streptomyces bottropensis ATCC 25435, a Bottromycin-Producing Actinomycete.</title>
        <authorList>
            <person name="Zhang H."/>
            <person name="Zhou W."/>
            <person name="Zhuang Y."/>
            <person name="Liang X."/>
            <person name="Liu T."/>
        </authorList>
    </citation>
    <scope>NUCLEOTIDE SEQUENCE [LARGE SCALE GENOMIC DNA]</scope>
    <source>
        <strain evidence="3">ATCC 25435</strain>
    </source>
</reference>
<dbReference type="AlphaFoldDB" id="M3EC06"/>
<evidence type="ECO:0000256" key="1">
    <source>
        <dbReference type="SAM" id="MobiDB-lite"/>
    </source>
</evidence>
<evidence type="ECO:0000313" key="3">
    <source>
        <dbReference type="Proteomes" id="UP000030760"/>
    </source>
</evidence>
<dbReference type="EMBL" id="KB405089">
    <property type="protein sequence ID" value="EMF53706.1"/>
    <property type="molecule type" value="Genomic_DNA"/>
</dbReference>
<feature type="region of interest" description="Disordered" evidence="1">
    <location>
        <begin position="39"/>
        <end position="61"/>
    </location>
</feature>
<evidence type="ECO:0000313" key="2">
    <source>
        <dbReference type="EMBL" id="EMF53706.1"/>
    </source>
</evidence>